<dbReference type="PANTHER" id="PTHR34135">
    <property type="entry name" value="LYSOZYME"/>
    <property type="match status" value="1"/>
</dbReference>
<keyword evidence="2" id="KW-0472">Membrane</keyword>
<dbReference type="PANTHER" id="PTHR34135:SF2">
    <property type="entry name" value="LYSOZYME"/>
    <property type="match status" value="1"/>
</dbReference>
<dbReference type="Gene3D" id="2.120.10.70">
    <property type="entry name" value="Fucose-specific lectin"/>
    <property type="match status" value="1"/>
</dbReference>
<keyword evidence="2" id="KW-0812">Transmembrane</keyword>
<dbReference type="PROSITE" id="PS51904">
    <property type="entry name" value="GLYCOSYL_HYDROL_F25_2"/>
    <property type="match status" value="1"/>
</dbReference>
<dbReference type="Proteomes" id="UP000178943">
    <property type="component" value="Unassembled WGS sequence"/>
</dbReference>
<accession>A0A1F5VK53</accession>
<dbReference type="GO" id="GO:0016052">
    <property type="term" value="P:carbohydrate catabolic process"/>
    <property type="evidence" value="ECO:0007669"/>
    <property type="project" value="TreeGrafter"/>
</dbReference>
<gene>
    <name evidence="3" type="ORF">A2Y62_21580</name>
</gene>
<feature type="transmembrane region" description="Helical" evidence="2">
    <location>
        <begin position="5"/>
        <end position="22"/>
    </location>
</feature>
<dbReference type="InterPro" id="IPR002053">
    <property type="entry name" value="Glyco_hydro_25"/>
</dbReference>
<organism evidence="3 4">
    <name type="scientific">Candidatus Fischerbacteria bacterium RBG_13_37_8</name>
    <dbReference type="NCBI Taxonomy" id="1817863"/>
    <lineage>
        <taxon>Bacteria</taxon>
        <taxon>Candidatus Fischeribacteriota</taxon>
    </lineage>
</organism>
<evidence type="ECO:0000313" key="3">
    <source>
        <dbReference type="EMBL" id="OGF63839.1"/>
    </source>
</evidence>
<dbReference type="Gene3D" id="3.20.20.80">
    <property type="entry name" value="Glycosidases"/>
    <property type="match status" value="1"/>
</dbReference>
<dbReference type="AlphaFoldDB" id="A0A1F5VK53"/>
<dbReference type="GO" id="GO:0009253">
    <property type="term" value="P:peptidoglycan catabolic process"/>
    <property type="evidence" value="ECO:0007669"/>
    <property type="project" value="InterPro"/>
</dbReference>
<evidence type="ECO:0000256" key="2">
    <source>
        <dbReference type="SAM" id="Phobius"/>
    </source>
</evidence>
<dbReference type="GO" id="GO:0016998">
    <property type="term" value="P:cell wall macromolecule catabolic process"/>
    <property type="evidence" value="ECO:0007669"/>
    <property type="project" value="InterPro"/>
</dbReference>
<reference evidence="3 4" key="1">
    <citation type="journal article" date="2016" name="Nat. Commun.">
        <title>Thousands of microbial genomes shed light on interconnected biogeochemical processes in an aquifer system.</title>
        <authorList>
            <person name="Anantharaman K."/>
            <person name="Brown C.T."/>
            <person name="Hug L.A."/>
            <person name="Sharon I."/>
            <person name="Castelle C.J."/>
            <person name="Probst A.J."/>
            <person name="Thomas B.C."/>
            <person name="Singh A."/>
            <person name="Wilkins M.J."/>
            <person name="Karaoz U."/>
            <person name="Brodie E.L."/>
            <person name="Williams K.H."/>
            <person name="Hubbard S.S."/>
            <person name="Banfield J.F."/>
        </authorList>
    </citation>
    <scope>NUCLEOTIDE SEQUENCE [LARGE SCALE GENOMIC DNA]</scope>
</reference>
<evidence type="ECO:0000313" key="4">
    <source>
        <dbReference type="Proteomes" id="UP000178943"/>
    </source>
</evidence>
<evidence type="ECO:0000256" key="1">
    <source>
        <dbReference type="ARBA" id="ARBA00010646"/>
    </source>
</evidence>
<dbReference type="SUPFAM" id="SSF51445">
    <property type="entry name" value="(Trans)glycosidases"/>
    <property type="match status" value="1"/>
</dbReference>
<dbReference type="SUPFAM" id="SSF89372">
    <property type="entry name" value="Fucose-specific lectin"/>
    <property type="match status" value="1"/>
</dbReference>
<comment type="caution">
    <text evidence="3">The sequence shown here is derived from an EMBL/GenBank/DDBJ whole genome shotgun (WGS) entry which is preliminary data.</text>
</comment>
<evidence type="ECO:0008006" key="5">
    <source>
        <dbReference type="Google" id="ProtNLM"/>
    </source>
</evidence>
<name>A0A1F5VK53_9BACT</name>
<dbReference type="InterPro" id="IPR017853">
    <property type="entry name" value="GH"/>
</dbReference>
<keyword evidence="2" id="KW-1133">Transmembrane helix</keyword>
<dbReference type="GO" id="GO:0003796">
    <property type="term" value="F:lysozyme activity"/>
    <property type="evidence" value="ECO:0007669"/>
    <property type="project" value="InterPro"/>
</dbReference>
<comment type="similarity">
    <text evidence="1">Belongs to the glycosyl hydrolase 25 family.</text>
</comment>
<dbReference type="Pfam" id="PF01183">
    <property type="entry name" value="Glyco_hydro_25"/>
    <property type="match status" value="1"/>
</dbReference>
<dbReference type="EMBL" id="MFGW01000146">
    <property type="protein sequence ID" value="OGF63839.1"/>
    <property type="molecule type" value="Genomic_DNA"/>
</dbReference>
<protein>
    <recommendedName>
        <fullName evidence="5">Lysozyme</fullName>
    </recommendedName>
</protein>
<proteinExistence type="inferred from homology"/>
<sequence length="616" mass="69647">MIKKTFFVIIIFIFFMLYGLVLDGEQSHSILQTITIQNTGQAWMKGIDIYEKNVGFPSWQDMYNAGFRFVFHKASQYRVDNAFNSSPEYRWSGMRDAGLIRGAYHFYKHNAGTVQEQAQRYIDVVQRLVPGDLGPVMDVEDETPGQNATYWISTMHTFLDAVETALGRTPIIYTSERYWKEYVGNNNEFSEYPLWVVHNTTENQPALPAGWNDWTFWQWHTENSKTPMPYPFKQKDKGIDLNWFNGTIWQLRGYADLGKIAHYNLGINHYLAYADIDGHILLSSFIDLERTSDLHHHTPNAPLSAGDPAMGSINNLLFIAYRAMHNSHIYLIILNTLTRANIPPALIDLTETTGGDSAASDPIVQINHSQTNIMYWGNNNHNYRIWLEGTWHIADLTGESGSPDSAGNPVSYITGDIIHTISRTGRDGHLRDIWFENNTWHTQNILTDSRNQNGNSAPPATYTPAIYQPYHISTTYQRITEPIRIVYRAVRGQIWEIERDTLAATNLSDASSGAPAAAGSPDAYFLNGIPHIIYRDSEGRIHELYKPASTWRHRELNLSALAASDPRVCIIENTPYILFIEPGGQIIRESGIGNGKWAVISGGQALTSSQLTANII</sequence>